<keyword evidence="3 8" id="KW-0375">Hydrogen ion transport</keyword>
<evidence type="ECO:0000256" key="3">
    <source>
        <dbReference type="ARBA" id="ARBA00022781"/>
    </source>
</evidence>
<keyword evidence="6 8" id="KW-0139">CF(1)</keyword>
<dbReference type="Pfam" id="PF00213">
    <property type="entry name" value="OSCP"/>
    <property type="match status" value="1"/>
</dbReference>
<dbReference type="OrthoDB" id="9816221at2"/>
<evidence type="ECO:0000256" key="5">
    <source>
        <dbReference type="ARBA" id="ARBA00023136"/>
    </source>
</evidence>
<keyword evidence="4 8" id="KW-0406">Ion transport</keyword>
<evidence type="ECO:0000256" key="4">
    <source>
        <dbReference type="ARBA" id="ARBA00023065"/>
    </source>
</evidence>
<comment type="function">
    <text evidence="8">This protein is part of the stalk that links CF(0) to CF(1). It either transmits conformational changes from CF(0) to CF(1) or is implicated in proton conduction.</text>
</comment>
<keyword evidence="9" id="KW-1185">Reference proteome</keyword>
<accession>A0A8B6X532</accession>
<keyword evidence="8" id="KW-1003">Cell membrane</keyword>
<comment type="similarity">
    <text evidence="8">Belongs to the ATPase delta chain family.</text>
</comment>
<dbReference type="RefSeq" id="WP_028312052.1">
    <property type="nucleotide sequence ID" value="NZ_AXWS01000014.1"/>
</dbReference>
<dbReference type="NCBIfam" id="TIGR01145">
    <property type="entry name" value="ATP_synt_delta"/>
    <property type="match status" value="1"/>
</dbReference>
<dbReference type="GO" id="GO:0046933">
    <property type="term" value="F:proton-transporting ATP synthase activity, rotational mechanism"/>
    <property type="evidence" value="ECO:0007669"/>
    <property type="project" value="UniProtKB-UniRule"/>
</dbReference>
<evidence type="ECO:0000256" key="1">
    <source>
        <dbReference type="ARBA" id="ARBA00004370"/>
    </source>
</evidence>
<proteinExistence type="inferred from homology"/>
<dbReference type="InterPro" id="IPR000711">
    <property type="entry name" value="ATPase_OSCP/dsu"/>
</dbReference>
<gene>
    <name evidence="8" type="primary">atpH</name>
</gene>
<comment type="subcellular location">
    <subcellularLocation>
        <location evidence="8">Cell membrane</location>
        <topology evidence="8">Peripheral membrane protein</topology>
    </subcellularLocation>
    <subcellularLocation>
        <location evidence="1">Membrane</location>
    </subcellularLocation>
</comment>
<dbReference type="SUPFAM" id="SSF47928">
    <property type="entry name" value="N-terminal domain of the delta subunit of the F1F0-ATP synthase"/>
    <property type="match status" value="1"/>
</dbReference>
<dbReference type="AlphaFoldDB" id="A0A8B6X532"/>
<dbReference type="PRINTS" id="PR00125">
    <property type="entry name" value="ATPASEDELTA"/>
</dbReference>
<name>A0A8B6X532_9BURK</name>
<dbReference type="GO" id="GO:0005886">
    <property type="term" value="C:plasma membrane"/>
    <property type="evidence" value="ECO:0007669"/>
    <property type="project" value="UniProtKB-SubCell"/>
</dbReference>
<evidence type="ECO:0000256" key="7">
    <source>
        <dbReference type="ARBA" id="ARBA00023310"/>
    </source>
</evidence>
<keyword evidence="7 8" id="KW-0066">ATP synthesis</keyword>
<dbReference type="NCBIfam" id="NF004402">
    <property type="entry name" value="PRK05758.2-2"/>
    <property type="match status" value="1"/>
</dbReference>
<evidence type="ECO:0000313" key="10">
    <source>
        <dbReference type="RefSeq" id="WP_028312052.1"/>
    </source>
</evidence>
<organism evidence="9 10">
    <name type="scientific">Derxia gummosa DSM 723</name>
    <dbReference type="NCBI Taxonomy" id="1121388"/>
    <lineage>
        <taxon>Bacteria</taxon>
        <taxon>Pseudomonadati</taxon>
        <taxon>Pseudomonadota</taxon>
        <taxon>Betaproteobacteria</taxon>
        <taxon>Burkholderiales</taxon>
        <taxon>Alcaligenaceae</taxon>
        <taxon>Derxia</taxon>
    </lineage>
</organism>
<dbReference type="GO" id="GO:0045259">
    <property type="term" value="C:proton-transporting ATP synthase complex"/>
    <property type="evidence" value="ECO:0007669"/>
    <property type="project" value="UniProtKB-KW"/>
</dbReference>
<reference evidence="10" key="1">
    <citation type="submission" date="2025-08" db="UniProtKB">
        <authorList>
            <consortium name="RefSeq"/>
        </authorList>
    </citation>
    <scope>IDENTIFICATION</scope>
</reference>
<dbReference type="Gene3D" id="1.10.520.20">
    <property type="entry name" value="N-terminal domain of the delta subunit of the F1F0-ATP synthase"/>
    <property type="match status" value="1"/>
</dbReference>
<keyword evidence="5 8" id="KW-0472">Membrane</keyword>
<dbReference type="InterPro" id="IPR026015">
    <property type="entry name" value="ATP_synth_OSCP/delta_N_sf"/>
</dbReference>
<evidence type="ECO:0000256" key="2">
    <source>
        <dbReference type="ARBA" id="ARBA00022448"/>
    </source>
</evidence>
<comment type="function">
    <text evidence="8">F(1)F(0) ATP synthase produces ATP from ADP in the presence of a proton or sodium gradient. F-type ATPases consist of two structural domains, F(1) containing the extramembraneous catalytic core and F(0) containing the membrane proton channel, linked together by a central stalk and a peripheral stalk. During catalysis, ATP synthesis in the catalytic domain of F(1) is coupled via a rotary mechanism of the central stalk subunits to proton translocation.</text>
</comment>
<sequence>MAEISTIARPYAEALFQVAKQDNLQEWADTVSSLALIAADPQVGAIVGDPHTTDTQLFDLFSGVLGGSLKPGVQGLLRTLIENGRLSLLPEIARQFAFLKNAHEGIADADITSAFALDDAQVAELVAALERKFAIKLRAKVTVDPSLIGGVRVAVGDEVLDSSVKTRLEQMRTTLTA</sequence>
<evidence type="ECO:0000313" key="9">
    <source>
        <dbReference type="Proteomes" id="UP000675920"/>
    </source>
</evidence>
<evidence type="ECO:0000256" key="8">
    <source>
        <dbReference type="HAMAP-Rule" id="MF_01416"/>
    </source>
</evidence>
<evidence type="ECO:0000256" key="6">
    <source>
        <dbReference type="ARBA" id="ARBA00023196"/>
    </source>
</evidence>
<dbReference type="Proteomes" id="UP000675920">
    <property type="component" value="Unplaced"/>
</dbReference>
<dbReference type="HAMAP" id="MF_01416">
    <property type="entry name" value="ATP_synth_delta_bact"/>
    <property type="match status" value="1"/>
</dbReference>
<protein>
    <recommendedName>
        <fullName evidence="8">ATP synthase subunit delta</fullName>
    </recommendedName>
    <alternativeName>
        <fullName evidence="8">ATP synthase F(1) sector subunit delta</fullName>
    </alternativeName>
    <alternativeName>
        <fullName evidence="8">F-type ATPase subunit delta</fullName>
        <shortName evidence="8">F-ATPase subunit delta</shortName>
    </alternativeName>
</protein>
<dbReference type="PANTHER" id="PTHR11910">
    <property type="entry name" value="ATP SYNTHASE DELTA CHAIN"/>
    <property type="match status" value="1"/>
</dbReference>
<keyword evidence="2 8" id="KW-0813">Transport</keyword>